<proteinExistence type="predicted"/>
<dbReference type="AlphaFoldDB" id="A0A0A8Y2B8"/>
<organism evidence="1">
    <name type="scientific">Arundo donax</name>
    <name type="common">Giant reed</name>
    <name type="synonym">Donax arundinaceus</name>
    <dbReference type="NCBI Taxonomy" id="35708"/>
    <lineage>
        <taxon>Eukaryota</taxon>
        <taxon>Viridiplantae</taxon>
        <taxon>Streptophyta</taxon>
        <taxon>Embryophyta</taxon>
        <taxon>Tracheophyta</taxon>
        <taxon>Spermatophyta</taxon>
        <taxon>Magnoliopsida</taxon>
        <taxon>Liliopsida</taxon>
        <taxon>Poales</taxon>
        <taxon>Poaceae</taxon>
        <taxon>PACMAD clade</taxon>
        <taxon>Arundinoideae</taxon>
        <taxon>Arundineae</taxon>
        <taxon>Arundo</taxon>
    </lineage>
</organism>
<reference evidence="1" key="1">
    <citation type="submission" date="2014-09" db="EMBL/GenBank/DDBJ databases">
        <authorList>
            <person name="Magalhaes I.L.F."/>
            <person name="Oliveira U."/>
            <person name="Santos F.R."/>
            <person name="Vidigal T.H.D.A."/>
            <person name="Brescovit A.D."/>
            <person name="Santos A.J."/>
        </authorList>
    </citation>
    <scope>NUCLEOTIDE SEQUENCE</scope>
    <source>
        <tissue evidence="1">Shoot tissue taken approximately 20 cm above the soil surface</tissue>
    </source>
</reference>
<reference evidence="1" key="2">
    <citation type="journal article" date="2015" name="Data Brief">
        <title>Shoot transcriptome of the giant reed, Arundo donax.</title>
        <authorList>
            <person name="Barrero R.A."/>
            <person name="Guerrero F.D."/>
            <person name="Moolhuijzen P."/>
            <person name="Goolsby J.A."/>
            <person name="Tidwell J."/>
            <person name="Bellgard S.E."/>
            <person name="Bellgard M.I."/>
        </authorList>
    </citation>
    <scope>NUCLEOTIDE SEQUENCE</scope>
    <source>
        <tissue evidence="1">Shoot tissue taken approximately 20 cm above the soil surface</tissue>
    </source>
</reference>
<dbReference type="EMBL" id="GBRH01278555">
    <property type="protein sequence ID" value="JAD19340.1"/>
    <property type="molecule type" value="Transcribed_RNA"/>
</dbReference>
<protein>
    <submittedName>
        <fullName evidence="1">Uncharacterized protein</fullName>
    </submittedName>
</protein>
<evidence type="ECO:0000313" key="1">
    <source>
        <dbReference type="EMBL" id="JAD19340.1"/>
    </source>
</evidence>
<accession>A0A0A8Y2B8</accession>
<sequence length="18" mass="2160">MNVLRDNQVKEITNIMLK</sequence>
<name>A0A0A8Y2B8_ARUDO</name>